<keyword evidence="1" id="KW-0472">Membrane</keyword>
<evidence type="ECO:0000313" key="2">
    <source>
        <dbReference type="EMBL" id="MFC5474489.1"/>
    </source>
</evidence>
<keyword evidence="3" id="KW-1185">Reference proteome</keyword>
<reference evidence="3" key="1">
    <citation type="journal article" date="2019" name="Int. J. Syst. Evol. Microbiol.">
        <title>The Global Catalogue of Microorganisms (GCM) 10K type strain sequencing project: providing services to taxonomists for standard genome sequencing and annotation.</title>
        <authorList>
            <consortium name="The Broad Institute Genomics Platform"/>
            <consortium name="The Broad Institute Genome Sequencing Center for Infectious Disease"/>
            <person name="Wu L."/>
            <person name="Ma J."/>
        </authorList>
    </citation>
    <scope>NUCLEOTIDE SEQUENCE [LARGE SCALE GENOMIC DNA]</scope>
    <source>
        <strain evidence="3">JCM 17066</strain>
    </source>
</reference>
<name>A0ABW0M9K6_9BURK</name>
<evidence type="ECO:0000256" key="1">
    <source>
        <dbReference type="SAM" id="Phobius"/>
    </source>
</evidence>
<accession>A0ABW0M9K6</accession>
<keyword evidence="1" id="KW-0812">Transmembrane</keyword>
<organism evidence="2 3">
    <name type="scientific">Paraherbaspirillum soli</name>
    <dbReference type="NCBI Taxonomy" id="631222"/>
    <lineage>
        <taxon>Bacteria</taxon>
        <taxon>Pseudomonadati</taxon>
        <taxon>Pseudomonadota</taxon>
        <taxon>Betaproteobacteria</taxon>
        <taxon>Burkholderiales</taxon>
        <taxon>Oxalobacteraceae</taxon>
        <taxon>Paraherbaspirillum</taxon>
    </lineage>
</organism>
<evidence type="ECO:0000313" key="3">
    <source>
        <dbReference type="Proteomes" id="UP001596045"/>
    </source>
</evidence>
<dbReference type="RefSeq" id="WP_378997593.1">
    <property type="nucleotide sequence ID" value="NZ_JBHSMT010000014.1"/>
</dbReference>
<keyword evidence="1" id="KW-1133">Transmembrane helix</keyword>
<dbReference type="Pfam" id="PF05751">
    <property type="entry name" value="FixH"/>
    <property type="match status" value="1"/>
</dbReference>
<dbReference type="Proteomes" id="UP001596045">
    <property type="component" value="Unassembled WGS sequence"/>
</dbReference>
<feature type="transmembrane region" description="Helical" evidence="1">
    <location>
        <begin position="22"/>
        <end position="45"/>
    </location>
</feature>
<dbReference type="EMBL" id="JBHSMT010000014">
    <property type="protein sequence ID" value="MFC5474489.1"/>
    <property type="molecule type" value="Genomic_DNA"/>
</dbReference>
<dbReference type="InterPro" id="IPR008620">
    <property type="entry name" value="FixH"/>
</dbReference>
<proteinExistence type="predicted"/>
<gene>
    <name evidence="2" type="ORF">ACFPM8_11035</name>
</gene>
<sequence length="179" mass="20112">MHTVPPLIDRINSARPWYAQVWPWLLMLGPCMVMLAAVYTGWLAFAKPDAMVVDDYYKQGQAINQDLHRDRIAASLGLSFDARYDAAAEKLNGTLLGFGKPIGGKISIHLAHATQPEKDLKLAAQLDRHGEFSVALPILERARWQVVVESEQRDWRLTGAWTWPQQQTVDIQADLPPAD</sequence>
<protein>
    <submittedName>
        <fullName evidence="2">FixH family protein</fullName>
    </submittedName>
</protein>
<comment type="caution">
    <text evidence="2">The sequence shown here is derived from an EMBL/GenBank/DDBJ whole genome shotgun (WGS) entry which is preliminary data.</text>
</comment>